<accession>A0ABN7NH65</accession>
<evidence type="ECO:0000313" key="2">
    <source>
        <dbReference type="Proteomes" id="UP001153148"/>
    </source>
</evidence>
<name>A0ABN7NH65_TIMPD</name>
<gene>
    <name evidence="1" type="ORF">TPAB3V08_LOCUS898</name>
</gene>
<organism evidence="1 2">
    <name type="scientific">Timema podura</name>
    <name type="common">Walking stick</name>
    <dbReference type="NCBI Taxonomy" id="61482"/>
    <lineage>
        <taxon>Eukaryota</taxon>
        <taxon>Metazoa</taxon>
        <taxon>Ecdysozoa</taxon>
        <taxon>Arthropoda</taxon>
        <taxon>Hexapoda</taxon>
        <taxon>Insecta</taxon>
        <taxon>Pterygota</taxon>
        <taxon>Neoptera</taxon>
        <taxon>Polyneoptera</taxon>
        <taxon>Phasmatodea</taxon>
        <taxon>Timematodea</taxon>
        <taxon>Timematoidea</taxon>
        <taxon>Timematidae</taxon>
        <taxon>Timema</taxon>
    </lineage>
</organism>
<keyword evidence="2" id="KW-1185">Reference proteome</keyword>
<reference evidence="1" key="1">
    <citation type="submission" date="2021-03" db="EMBL/GenBank/DDBJ databases">
        <authorList>
            <person name="Tran Van P."/>
        </authorList>
    </citation>
    <scope>NUCLEOTIDE SEQUENCE</scope>
</reference>
<dbReference type="Proteomes" id="UP001153148">
    <property type="component" value="Unassembled WGS sequence"/>
</dbReference>
<comment type="caution">
    <text evidence="1">The sequence shown here is derived from an EMBL/GenBank/DDBJ whole genome shotgun (WGS) entry which is preliminary data.</text>
</comment>
<protein>
    <submittedName>
        <fullName evidence="1">Uncharacterized protein</fullName>
    </submittedName>
</protein>
<proteinExistence type="predicted"/>
<evidence type="ECO:0000313" key="1">
    <source>
        <dbReference type="EMBL" id="CAG2053854.1"/>
    </source>
</evidence>
<sequence length="106" mass="12329">MSEKRKCTHIWVGSETGKSFRKNHPQYTQPGPTHDLPMIGSLFYCKIIALGYAATEAVRDFKVHDDFYTKKQLGTRLCEIRKRYFTDTEISICPQLFEIIKIISKL</sequence>
<dbReference type="EMBL" id="CAJPIN010000736">
    <property type="protein sequence ID" value="CAG2053854.1"/>
    <property type="molecule type" value="Genomic_DNA"/>
</dbReference>